<dbReference type="InterPro" id="IPR032801">
    <property type="entry name" value="PXL2A/B/C"/>
</dbReference>
<dbReference type="OrthoDB" id="40334at2759"/>
<dbReference type="CDD" id="cd02970">
    <property type="entry name" value="PRX_like2"/>
    <property type="match status" value="1"/>
</dbReference>
<dbReference type="AlphaFoldDB" id="A0A0A1T339"/>
<evidence type="ECO:0000313" key="1">
    <source>
        <dbReference type="EMBL" id="CEJ80525.1"/>
    </source>
</evidence>
<dbReference type="PANTHER" id="PTHR28630">
    <property type="match status" value="1"/>
</dbReference>
<dbReference type="HOGENOM" id="CLU_035338_0_1_1"/>
<reference evidence="1 2" key="1">
    <citation type="journal article" date="2015" name="Genome Announc.">
        <title>Draft Genome Sequence and Gene Annotation of the Entomopathogenic Fungus Verticillium hemipterigenum.</title>
        <authorList>
            <person name="Horn F."/>
            <person name="Habel A."/>
            <person name="Scharf D.H."/>
            <person name="Dworschak J."/>
            <person name="Brakhage A.A."/>
            <person name="Guthke R."/>
            <person name="Hertweck C."/>
            <person name="Linde J."/>
        </authorList>
    </citation>
    <scope>NUCLEOTIDE SEQUENCE [LARGE SCALE GENOMIC DNA]</scope>
</reference>
<evidence type="ECO:0008006" key="3">
    <source>
        <dbReference type="Google" id="ProtNLM"/>
    </source>
</evidence>
<dbReference type="Proteomes" id="UP000039046">
    <property type="component" value="Unassembled WGS sequence"/>
</dbReference>
<name>A0A0A1T339_9HYPO</name>
<dbReference type="EMBL" id="CDHN01000001">
    <property type="protein sequence ID" value="CEJ80525.1"/>
    <property type="molecule type" value="Genomic_DNA"/>
</dbReference>
<dbReference type="Gene3D" id="3.40.30.10">
    <property type="entry name" value="Glutaredoxin"/>
    <property type="match status" value="1"/>
</dbReference>
<proteinExistence type="predicted"/>
<sequence>MATAVVEPVAASEPVADAPAPAAAVVEKDATTSVAVDMTKPEDFEGNIDTTNQIPSAETIEKINSFVVLDSDGKSHTFESLYNGPNSPRRVLLIFVRHFFCGNCQNYLEMLSESITPEALLALPISTFIAVIGCGDPALISMYRDATKCPYPIYTDPQHALFNALGMIKTLSLGERPAYMKNSLLQTTILGVKQALKSIPKGLTFKSGDQRQVGGEFLFEPVDITTPVSTPMEDKTVSLGNTLDGSVATANEATHFRETKRVTWAHRMKNTRDHAEIPELMEVLGLDGQGKPIEDSKRWAAALAARKGTGLSMAPQIKNAVAAAANETK</sequence>
<dbReference type="PANTHER" id="PTHR28630:SF3">
    <property type="entry name" value="PEROXIREDOXIN-LIKE 2C"/>
    <property type="match status" value="1"/>
</dbReference>
<dbReference type="Pfam" id="PF13911">
    <property type="entry name" value="AhpC-TSA_2"/>
    <property type="match status" value="1"/>
</dbReference>
<accession>A0A0A1T339</accession>
<dbReference type="FunFam" id="3.40.30.10:FF:000404">
    <property type="entry name" value="WGS project CABT00000000 data, contig 2.14"/>
    <property type="match status" value="1"/>
</dbReference>
<gene>
    <name evidence="1" type="ORF">VHEMI00704</name>
</gene>
<dbReference type="STRING" id="1531966.A0A0A1T339"/>
<evidence type="ECO:0000313" key="2">
    <source>
        <dbReference type="Proteomes" id="UP000039046"/>
    </source>
</evidence>
<dbReference type="InterPro" id="IPR036249">
    <property type="entry name" value="Thioredoxin-like_sf"/>
</dbReference>
<keyword evidence="2" id="KW-1185">Reference proteome</keyword>
<protein>
    <recommendedName>
        <fullName evidence="3">FmHP</fullName>
    </recommendedName>
</protein>
<organism evidence="1 2">
    <name type="scientific">[Torrubiella] hemipterigena</name>
    <dbReference type="NCBI Taxonomy" id="1531966"/>
    <lineage>
        <taxon>Eukaryota</taxon>
        <taxon>Fungi</taxon>
        <taxon>Dikarya</taxon>
        <taxon>Ascomycota</taxon>
        <taxon>Pezizomycotina</taxon>
        <taxon>Sordariomycetes</taxon>
        <taxon>Hypocreomycetidae</taxon>
        <taxon>Hypocreales</taxon>
        <taxon>Clavicipitaceae</taxon>
        <taxon>Clavicipitaceae incertae sedis</taxon>
        <taxon>'Torrubiella' clade</taxon>
    </lineage>
</organism>
<dbReference type="SUPFAM" id="SSF52833">
    <property type="entry name" value="Thioredoxin-like"/>
    <property type="match status" value="1"/>
</dbReference>